<dbReference type="PANTHER" id="PTHR30349">
    <property type="entry name" value="PHAGE INTEGRASE-RELATED"/>
    <property type="match status" value="1"/>
</dbReference>
<feature type="compositionally biased region" description="Low complexity" evidence="3">
    <location>
        <begin position="349"/>
        <end position="365"/>
    </location>
</feature>
<dbReference type="EMBL" id="JBEUOH010000031">
    <property type="protein sequence ID" value="KAL0853076.1"/>
    <property type="molecule type" value="Genomic_DNA"/>
</dbReference>
<sequence>MDCSSSEFSDDENTEIVPDAIKEMANTVTLNLLPTKSKRLYTAAYNAFKKWRRENGSNSFCEDVLLAYFAQLSKKYAPPSLWATYSMLKSTISTYDNVEIGRYKKQTAFLKKNNLGYRPKKSSVFSQENITKFLNEAPDDIYLCEKVALIFGISGALRREELVNITVDDVKKVENNLLLVQIPKTKNYVPRSFTITKEFYPFCCKYMERRPENCRIDRFFLRFSKGTCCPQPVGINKFGSMPREIAEYLNLPDPKNFTGHSFRRTSATLLVDAGGDITTLQRHGGWKSTTVAFGYIADSIKNKKRICEQITEGIEIQKRPARIIADMEPEPEPSTSGISVARSAKYANSTAPTSRPSPSQTPSDSNRPKQSCGAYLYHPDIGLYSQNVTGEEGPTPHYTFNHCNITITGPCGNITMNDCTVTRTCTIMDKSVQTDKSGR</sequence>
<dbReference type="InterPro" id="IPR011010">
    <property type="entry name" value="DNA_brk_join_enz"/>
</dbReference>
<evidence type="ECO:0000313" key="5">
    <source>
        <dbReference type="EMBL" id="KAL0853076.1"/>
    </source>
</evidence>
<dbReference type="Gene3D" id="1.10.443.10">
    <property type="entry name" value="Intergrase catalytic core"/>
    <property type="match status" value="1"/>
</dbReference>
<accession>A0ABR3H0A0</accession>
<keyword evidence="6" id="KW-1185">Reference proteome</keyword>
<dbReference type="PROSITE" id="PS51898">
    <property type="entry name" value="TYR_RECOMBINASE"/>
    <property type="match status" value="1"/>
</dbReference>
<protein>
    <recommendedName>
        <fullName evidence="4">Tyr recombinase domain-containing protein</fullName>
    </recommendedName>
</protein>
<dbReference type="CDD" id="cd00397">
    <property type="entry name" value="DNA_BRE_C"/>
    <property type="match status" value="1"/>
</dbReference>
<keyword evidence="1" id="KW-0238">DNA-binding</keyword>
<dbReference type="Proteomes" id="UP001549920">
    <property type="component" value="Unassembled WGS sequence"/>
</dbReference>
<proteinExistence type="predicted"/>
<dbReference type="InterPro" id="IPR002104">
    <property type="entry name" value="Integrase_catalytic"/>
</dbReference>
<dbReference type="Pfam" id="PF00589">
    <property type="entry name" value="Phage_integrase"/>
    <property type="match status" value="1"/>
</dbReference>
<evidence type="ECO:0000256" key="3">
    <source>
        <dbReference type="SAM" id="MobiDB-lite"/>
    </source>
</evidence>
<evidence type="ECO:0000256" key="1">
    <source>
        <dbReference type="ARBA" id="ARBA00023125"/>
    </source>
</evidence>
<reference evidence="5 6" key="1">
    <citation type="submission" date="2024-06" db="EMBL/GenBank/DDBJ databases">
        <title>A chromosome-level genome assembly of beet webworm, Loxostege sticticalis.</title>
        <authorList>
            <person name="Zhang Y."/>
        </authorList>
    </citation>
    <scope>NUCLEOTIDE SEQUENCE [LARGE SCALE GENOMIC DNA]</scope>
    <source>
        <strain evidence="5">AQ026</strain>
        <tissue evidence="5">Whole body</tissue>
    </source>
</reference>
<dbReference type="InterPro" id="IPR013762">
    <property type="entry name" value="Integrase-like_cat_sf"/>
</dbReference>
<feature type="region of interest" description="Disordered" evidence="3">
    <location>
        <begin position="344"/>
        <end position="371"/>
    </location>
</feature>
<feature type="domain" description="Tyr recombinase" evidence="4">
    <location>
        <begin position="120"/>
        <end position="308"/>
    </location>
</feature>
<evidence type="ECO:0000256" key="2">
    <source>
        <dbReference type="ARBA" id="ARBA00023172"/>
    </source>
</evidence>
<organism evidence="5 6">
    <name type="scientific">Loxostege sticticalis</name>
    <name type="common">Beet webworm moth</name>
    <dbReference type="NCBI Taxonomy" id="481309"/>
    <lineage>
        <taxon>Eukaryota</taxon>
        <taxon>Metazoa</taxon>
        <taxon>Ecdysozoa</taxon>
        <taxon>Arthropoda</taxon>
        <taxon>Hexapoda</taxon>
        <taxon>Insecta</taxon>
        <taxon>Pterygota</taxon>
        <taxon>Neoptera</taxon>
        <taxon>Endopterygota</taxon>
        <taxon>Lepidoptera</taxon>
        <taxon>Glossata</taxon>
        <taxon>Ditrysia</taxon>
        <taxon>Pyraloidea</taxon>
        <taxon>Crambidae</taxon>
        <taxon>Pyraustinae</taxon>
        <taxon>Loxostege</taxon>
    </lineage>
</organism>
<evidence type="ECO:0000259" key="4">
    <source>
        <dbReference type="PROSITE" id="PS51898"/>
    </source>
</evidence>
<dbReference type="InterPro" id="IPR050090">
    <property type="entry name" value="Tyrosine_recombinase_XerCD"/>
</dbReference>
<evidence type="ECO:0000313" key="6">
    <source>
        <dbReference type="Proteomes" id="UP001549920"/>
    </source>
</evidence>
<dbReference type="PANTHER" id="PTHR30349:SF41">
    <property type="entry name" value="INTEGRASE_RECOMBINASE PROTEIN MJ0367-RELATED"/>
    <property type="match status" value="1"/>
</dbReference>
<dbReference type="SUPFAM" id="SSF56349">
    <property type="entry name" value="DNA breaking-rejoining enzymes"/>
    <property type="match status" value="1"/>
</dbReference>
<keyword evidence="2" id="KW-0233">DNA recombination</keyword>
<name>A0ABR3H0A0_LOXSC</name>
<comment type="caution">
    <text evidence="5">The sequence shown here is derived from an EMBL/GenBank/DDBJ whole genome shotgun (WGS) entry which is preliminary data.</text>
</comment>
<gene>
    <name evidence="5" type="ORF">ABMA27_012851</name>
</gene>